<accession>A0A1L7CUK2</accession>
<gene>
    <name evidence="5" type="ORF">CFRA_10210</name>
</gene>
<protein>
    <recommendedName>
        <fullName evidence="4">HTH gntR-type domain-containing protein</fullName>
    </recommendedName>
</protein>
<dbReference type="InterPro" id="IPR036390">
    <property type="entry name" value="WH_DNA-bd_sf"/>
</dbReference>
<dbReference type="PRINTS" id="PR00035">
    <property type="entry name" value="HTHGNTR"/>
</dbReference>
<sequence length="240" mass="26412">MPDFTGRGRLRHRSAAQAAAQGIKDYIRNHGLVEGDLLPSEADMCEDLGCSRSSIREAVRTLATLDIVEVRHGYGTFVSGMSLSPLVEGLVFRTLVDSERSVERMRNIVEVRYGLDTAVTTGLMGALTPEQAEELHGVVAQMRAHADAGEPFLEEDHHFHTLLMSHVKNHLVRELSDAMWRVQMQVAPALGLATSKEWASSVDSHDEMVDAIVAEDPGAYRAAVRSHYRNLLDALAKADI</sequence>
<proteinExistence type="predicted"/>
<dbReference type="STRING" id="1437875.CFRA_10210"/>
<evidence type="ECO:0000256" key="1">
    <source>
        <dbReference type="ARBA" id="ARBA00023015"/>
    </source>
</evidence>
<dbReference type="GO" id="GO:0003677">
    <property type="term" value="F:DNA binding"/>
    <property type="evidence" value="ECO:0007669"/>
    <property type="project" value="UniProtKB-KW"/>
</dbReference>
<evidence type="ECO:0000313" key="6">
    <source>
        <dbReference type="Proteomes" id="UP000185434"/>
    </source>
</evidence>
<keyword evidence="2" id="KW-0238">DNA-binding</keyword>
<evidence type="ECO:0000256" key="3">
    <source>
        <dbReference type="ARBA" id="ARBA00023163"/>
    </source>
</evidence>
<dbReference type="PANTHER" id="PTHR43537:SF5">
    <property type="entry name" value="UXU OPERON TRANSCRIPTIONAL REGULATOR"/>
    <property type="match status" value="1"/>
</dbReference>
<dbReference type="InterPro" id="IPR036388">
    <property type="entry name" value="WH-like_DNA-bd_sf"/>
</dbReference>
<dbReference type="GO" id="GO:0003700">
    <property type="term" value="F:DNA-binding transcription factor activity"/>
    <property type="evidence" value="ECO:0007669"/>
    <property type="project" value="InterPro"/>
</dbReference>
<dbReference type="SUPFAM" id="SSF46785">
    <property type="entry name" value="Winged helix' DNA-binding domain"/>
    <property type="match status" value="1"/>
</dbReference>
<name>A0A1L7CUK2_9CORY</name>
<dbReference type="AlphaFoldDB" id="A0A1L7CUK2"/>
<dbReference type="Gene3D" id="1.10.10.10">
    <property type="entry name" value="Winged helix-like DNA-binding domain superfamily/Winged helix DNA-binding domain"/>
    <property type="match status" value="1"/>
</dbReference>
<dbReference type="Pfam" id="PF07729">
    <property type="entry name" value="FCD"/>
    <property type="match status" value="1"/>
</dbReference>
<dbReference type="Gene3D" id="1.20.120.530">
    <property type="entry name" value="GntR ligand-binding domain-like"/>
    <property type="match status" value="1"/>
</dbReference>
<dbReference type="SMART" id="SM00895">
    <property type="entry name" value="FCD"/>
    <property type="match status" value="1"/>
</dbReference>
<dbReference type="KEGG" id="cfk:CFRA_10210"/>
<dbReference type="RefSeq" id="WP_075664536.1">
    <property type="nucleotide sequence ID" value="NZ_CP009247.1"/>
</dbReference>
<feature type="domain" description="HTH gntR-type" evidence="4">
    <location>
        <begin position="13"/>
        <end position="81"/>
    </location>
</feature>
<dbReference type="PROSITE" id="PS50949">
    <property type="entry name" value="HTH_GNTR"/>
    <property type="match status" value="1"/>
</dbReference>
<evidence type="ECO:0000313" key="5">
    <source>
        <dbReference type="EMBL" id="APT89545.1"/>
    </source>
</evidence>
<keyword evidence="1" id="KW-0805">Transcription regulation</keyword>
<evidence type="ECO:0000256" key="2">
    <source>
        <dbReference type="ARBA" id="ARBA00023125"/>
    </source>
</evidence>
<dbReference type="CDD" id="cd07377">
    <property type="entry name" value="WHTH_GntR"/>
    <property type="match status" value="1"/>
</dbReference>
<dbReference type="SUPFAM" id="SSF48008">
    <property type="entry name" value="GntR ligand-binding domain-like"/>
    <property type="match status" value="1"/>
</dbReference>
<keyword evidence="3" id="KW-0804">Transcription</keyword>
<dbReference type="InterPro" id="IPR008920">
    <property type="entry name" value="TF_FadR/GntR_C"/>
</dbReference>
<dbReference type="Pfam" id="PF00392">
    <property type="entry name" value="GntR"/>
    <property type="match status" value="1"/>
</dbReference>
<dbReference type="SMART" id="SM00345">
    <property type="entry name" value="HTH_GNTR"/>
    <property type="match status" value="1"/>
</dbReference>
<dbReference type="OrthoDB" id="7989071at2"/>
<evidence type="ECO:0000259" key="4">
    <source>
        <dbReference type="PROSITE" id="PS50949"/>
    </source>
</evidence>
<dbReference type="Proteomes" id="UP000185434">
    <property type="component" value="Chromosome"/>
</dbReference>
<dbReference type="InterPro" id="IPR000524">
    <property type="entry name" value="Tscrpt_reg_HTH_GntR"/>
</dbReference>
<organism evidence="5 6">
    <name type="scientific">Corynebacterium frankenforstense DSM 45800</name>
    <dbReference type="NCBI Taxonomy" id="1437875"/>
    <lineage>
        <taxon>Bacteria</taxon>
        <taxon>Bacillati</taxon>
        <taxon>Actinomycetota</taxon>
        <taxon>Actinomycetes</taxon>
        <taxon>Mycobacteriales</taxon>
        <taxon>Corynebacteriaceae</taxon>
        <taxon>Corynebacterium</taxon>
    </lineage>
</organism>
<dbReference type="PANTHER" id="PTHR43537">
    <property type="entry name" value="TRANSCRIPTIONAL REGULATOR, GNTR FAMILY"/>
    <property type="match status" value="1"/>
</dbReference>
<dbReference type="EMBL" id="CP009247">
    <property type="protein sequence ID" value="APT89545.1"/>
    <property type="molecule type" value="Genomic_DNA"/>
</dbReference>
<reference evidence="5 6" key="1">
    <citation type="submission" date="2014-08" db="EMBL/GenBank/DDBJ databases">
        <title>Complete genome sequence of Corynebacterium frankenforstense ST18(T) (=DSM 45800(T)), isolated from raw cow milk.</title>
        <authorList>
            <person name="Ruckert C."/>
            <person name="Albersmeier A."/>
            <person name="Winkler A."/>
            <person name="Lipski A."/>
            <person name="Kalinowski J."/>
        </authorList>
    </citation>
    <scope>NUCLEOTIDE SEQUENCE [LARGE SCALE GENOMIC DNA]</scope>
    <source>
        <strain evidence="5 6">ST18</strain>
    </source>
</reference>
<keyword evidence="6" id="KW-1185">Reference proteome</keyword>
<dbReference type="InterPro" id="IPR011711">
    <property type="entry name" value="GntR_C"/>
</dbReference>